<keyword evidence="4" id="KW-1185">Reference proteome</keyword>
<dbReference type="InterPro" id="IPR024771">
    <property type="entry name" value="SUZ"/>
</dbReference>
<evidence type="ECO:0000313" key="3">
    <source>
        <dbReference type="EMBL" id="ORZ04258.1"/>
    </source>
</evidence>
<dbReference type="EMBL" id="MCGE01000052">
    <property type="protein sequence ID" value="ORZ04258.1"/>
    <property type="molecule type" value="Genomic_DNA"/>
</dbReference>
<dbReference type="Proteomes" id="UP000193560">
    <property type="component" value="Unassembled WGS sequence"/>
</dbReference>
<gene>
    <name evidence="3" type="ORF">BCR42DRAFT_429351</name>
</gene>
<proteinExistence type="predicted"/>
<dbReference type="OrthoDB" id="278430at2759"/>
<protein>
    <recommendedName>
        <fullName evidence="2">SUZ domain-containing protein</fullName>
    </recommendedName>
</protein>
<reference evidence="3 4" key="1">
    <citation type="submission" date="2016-07" db="EMBL/GenBank/DDBJ databases">
        <title>Pervasive Adenine N6-methylation of Active Genes in Fungi.</title>
        <authorList>
            <consortium name="DOE Joint Genome Institute"/>
            <person name="Mondo S.J."/>
            <person name="Dannebaum R.O."/>
            <person name="Kuo R.C."/>
            <person name="Labutti K."/>
            <person name="Haridas S."/>
            <person name="Kuo A."/>
            <person name="Salamov A."/>
            <person name="Ahrendt S.R."/>
            <person name="Lipzen A."/>
            <person name="Sullivan W."/>
            <person name="Andreopoulos W.B."/>
            <person name="Clum A."/>
            <person name="Lindquist E."/>
            <person name="Daum C."/>
            <person name="Ramamoorthy G.K."/>
            <person name="Gryganskyi A."/>
            <person name="Culley D."/>
            <person name="Magnuson J.K."/>
            <person name="James T.Y."/>
            <person name="O'Malley M.A."/>
            <person name="Stajich J.E."/>
            <person name="Spatafora J.W."/>
            <person name="Visel A."/>
            <person name="Grigoriev I.V."/>
        </authorList>
    </citation>
    <scope>NUCLEOTIDE SEQUENCE [LARGE SCALE GENOMIC DNA]</scope>
    <source>
        <strain evidence="3 4">NRRL 1336</strain>
    </source>
</reference>
<dbReference type="Pfam" id="PF12752">
    <property type="entry name" value="SUZ"/>
    <property type="match status" value="1"/>
</dbReference>
<dbReference type="AlphaFoldDB" id="A0A1X2HX88"/>
<dbReference type="STRING" id="90262.A0A1X2HX88"/>
<sequence length="109" mass="12865">PYFHLSHFFDPLRQSIFLCKNPLSKVPSTSFMELVSSPEEGLEQQSTFKIMKRAPLSSHHNHRRHHRNNNQGLSIEERKKGMTFEERKLAYEEARARIFSDLEETQPQP</sequence>
<feature type="non-terminal residue" evidence="3">
    <location>
        <position position="1"/>
    </location>
</feature>
<comment type="caution">
    <text evidence="3">The sequence shown here is derived from an EMBL/GenBank/DDBJ whole genome shotgun (WGS) entry which is preliminary data.</text>
</comment>
<organism evidence="3 4">
    <name type="scientific">Absidia repens</name>
    <dbReference type="NCBI Taxonomy" id="90262"/>
    <lineage>
        <taxon>Eukaryota</taxon>
        <taxon>Fungi</taxon>
        <taxon>Fungi incertae sedis</taxon>
        <taxon>Mucoromycota</taxon>
        <taxon>Mucoromycotina</taxon>
        <taxon>Mucoromycetes</taxon>
        <taxon>Mucorales</taxon>
        <taxon>Cunninghamellaceae</taxon>
        <taxon>Absidia</taxon>
    </lineage>
</organism>
<evidence type="ECO:0000256" key="1">
    <source>
        <dbReference type="SAM" id="MobiDB-lite"/>
    </source>
</evidence>
<feature type="compositionally biased region" description="Basic residues" evidence="1">
    <location>
        <begin position="59"/>
        <end position="68"/>
    </location>
</feature>
<evidence type="ECO:0000313" key="4">
    <source>
        <dbReference type="Proteomes" id="UP000193560"/>
    </source>
</evidence>
<dbReference type="PROSITE" id="PS51673">
    <property type="entry name" value="SUZ"/>
    <property type="match status" value="1"/>
</dbReference>
<feature type="domain" description="SUZ" evidence="2">
    <location>
        <begin position="25"/>
        <end position="103"/>
    </location>
</feature>
<accession>A0A1X2HX88</accession>
<feature type="region of interest" description="Disordered" evidence="1">
    <location>
        <begin position="54"/>
        <end position="79"/>
    </location>
</feature>
<name>A0A1X2HX88_9FUNG</name>
<evidence type="ECO:0000259" key="2">
    <source>
        <dbReference type="PROSITE" id="PS51673"/>
    </source>
</evidence>